<protein>
    <submittedName>
        <fullName evidence="2">Zeta_toxin domain-containing protein</fullName>
    </submittedName>
</protein>
<accession>A0A1I7ZI59</accession>
<evidence type="ECO:0000313" key="1">
    <source>
        <dbReference type="Proteomes" id="UP000095287"/>
    </source>
</evidence>
<evidence type="ECO:0000313" key="2">
    <source>
        <dbReference type="WBParaSite" id="L893_g26665.t1"/>
    </source>
</evidence>
<dbReference type="AlphaFoldDB" id="A0A1I7ZI59"/>
<dbReference type="WBParaSite" id="L893_g26665.t1">
    <property type="protein sequence ID" value="L893_g26665.t1"/>
    <property type="gene ID" value="L893_g26665"/>
</dbReference>
<reference evidence="2" key="1">
    <citation type="submission" date="2016-11" db="UniProtKB">
        <authorList>
            <consortium name="WormBaseParasite"/>
        </authorList>
    </citation>
    <scope>IDENTIFICATION</scope>
</reference>
<dbReference type="Proteomes" id="UP000095287">
    <property type="component" value="Unplaced"/>
</dbReference>
<sequence length="199" mass="23417">MLRLLTRLDAPEKNLVILTDYRLRDQCRELLSKHSDFFKSFTSLTLSSSSHLLHMKIAEEMVASGRLQSLDIYSRVLEPACVSLLVDNFFSDSCRRFYVRAIDTDIAFRIINRWKETDPWDPKPYKILEVDAFRDKLAEMDMKEISLDSAKVYIQQIIKQNFPTWRPVNPVYRIDHPLGSSRSIYVVFRDYSGCFFLFV</sequence>
<name>A0A1I7ZI59_9BILA</name>
<proteinExistence type="predicted"/>
<keyword evidence="1" id="KW-1185">Reference proteome</keyword>
<organism evidence="1 2">
    <name type="scientific">Steinernema glaseri</name>
    <dbReference type="NCBI Taxonomy" id="37863"/>
    <lineage>
        <taxon>Eukaryota</taxon>
        <taxon>Metazoa</taxon>
        <taxon>Ecdysozoa</taxon>
        <taxon>Nematoda</taxon>
        <taxon>Chromadorea</taxon>
        <taxon>Rhabditida</taxon>
        <taxon>Tylenchina</taxon>
        <taxon>Panagrolaimomorpha</taxon>
        <taxon>Strongyloidoidea</taxon>
        <taxon>Steinernematidae</taxon>
        <taxon>Steinernema</taxon>
    </lineage>
</organism>